<sequence>MIRYALVNAQGLIIQIGAVPDQECLALQAEVTGLTAVPVDDDVAEDSHYWNGSAFEPFPQPRPGPWAEWNGQAWIDPRTPAAHAAELAAARGSASLSKLAFLMGCMEYGLLSPPEVIAAARGEIPESFAGVVAALSPMERDYASVYWAAARQIDRTHPLILMVAAGAGISESTLDALFGLSPIDF</sequence>
<evidence type="ECO:0000313" key="1">
    <source>
        <dbReference type="EMBL" id="SDW34523.1"/>
    </source>
</evidence>
<gene>
    <name evidence="1" type="ORF">SAMN05444276_101716</name>
</gene>
<dbReference type="EMBL" id="FNNA01000001">
    <property type="protein sequence ID" value="SDW34523.1"/>
    <property type="molecule type" value="Genomic_DNA"/>
</dbReference>
<reference evidence="2" key="1">
    <citation type="submission" date="2016-10" db="EMBL/GenBank/DDBJ databases">
        <authorList>
            <person name="Varghese N."/>
            <person name="Submissions S."/>
        </authorList>
    </citation>
    <scope>NUCLEOTIDE SEQUENCE [LARGE SCALE GENOMIC DNA]</scope>
    <source>
        <strain evidence="2">DSM 29303</strain>
    </source>
</reference>
<dbReference type="RefSeq" id="WP_036730568.1">
    <property type="nucleotide sequence ID" value="NZ_FNNA01000001.1"/>
</dbReference>
<keyword evidence="2" id="KW-1185">Reference proteome</keyword>
<dbReference type="AlphaFoldDB" id="A0A1H2SS86"/>
<protein>
    <recommendedName>
        <fullName evidence="3">DUF4376 domain-containing protein</fullName>
    </recommendedName>
</protein>
<dbReference type="OrthoDB" id="7877312at2"/>
<evidence type="ECO:0000313" key="2">
    <source>
        <dbReference type="Proteomes" id="UP000182944"/>
    </source>
</evidence>
<dbReference type="Proteomes" id="UP000182944">
    <property type="component" value="Unassembled WGS sequence"/>
</dbReference>
<accession>A0A1H2SS86</accession>
<evidence type="ECO:0008006" key="3">
    <source>
        <dbReference type="Google" id="ProtNLM"/>
    </source>
</evidence>
<dbReference type="STRING" id="1545044.SAMN05444276_101716"/>
<proteinExistence type="predicted"/>
<name>A0A1H2SS86_9RHOB</name>
<organism evidence="1 2">
    <name type="scientific">Paracoccus sanguinis</name>
    <dbReference type="NCBI Taxonomy" id="1545044"/>
    <lineage>
        <taxon>Bacteria</taxon>
        <taxon>Pseudomonadati</taxon>
        <taxon>Pseudomonadota</taxon>
        <taxon>Alphaproteobacteria</taxon>
        <taxon>Rhodobacterales</taxon>
        <taxon>Paracoccaceae</taxon>
        <taxon>Paracoccus</taxon>
    </lineage>
</organism>